<comment type="caution">
    <text evidence="1">The sequence shown here is derived from an EMBL/GenBank/DDBJ whole genome shotgun (WGS) entry which is preliminary data.</text>
</comment>
<name>X8CEA0_MYCIT</name>
<accession>X8CEA0</accession>
<gene>
    <name evidence="1" type="ORF">I550_5391</name>
</gene>
<dbReference type="AlphaFoldDB" id="X8CEA0"/>
<dbReference type="PATRIC" id="fig|1299331.3.peg.5267"/>
<dbReference type="EMBL" id="JAOG01000003">
    <property type="protein sequence ID" value="EUA53753.1"/>
    <property type="molecule type" value="Genomic_DNA"/>
</dbReference>
<evidence type="ECO:0000313" key="2">
    <source>
        <dbReference type="Proteomes" id="UP000020825"/>
    </source>
</evidence>
<evidence type="ECO:0000313" key="1">
    <source>
        <dbReference type="EMBL" id="EUA53753.1"/>
    </source>
</evidence>
<sequence>MPIICGIEIGSLHCSDRLVRGCAMDVMSPATFGLASK</sequence>
<dbReference type="Proteomes" id="UP000020825">
    <property type="component" value="Unassembled WGS sequence"/>
</dbReference>
<reference evidence="1 2" key="1">
    <citation type="submission" date="2013-12" db="EMBL/GenBank/DDBJ databases">
        <authorList>
            <person name="Zelazny A."/>
            <person name="Olivier K."/>
            <person name="Holland S."/>
            <person name="Lenaerts A."/>
            <person name="Ordway D."/>
            <person name="DeGroote M.A."/>
            <person name="Parker T."/>
            <person name="Sizemore C."/>
            <person name="Tallon L.J."/>
            <person name="Sadzewicz L.K."/>
            <person name="Sengamalay N."/>
            <person name="Fraser C.M."/>
            <person name="Hine E."/>
            <person name="Shefchek K.A."/>
            <person name="Das S.P."/>
            <person name="Tettelin H."/>
        </authorList>
    </citation>
    <scope>NUCLEOTIDE SEQUENCE [LARGE SCALE GENOMIC DNA]</scope>
    <source>
        <strain evidence="1 2">1956</strain>
    </source>
</reference>
<proteinExistence type="predicted"/>
<organism evidence="1 2">
    <name type="scientific">Mycobacterium intracellulare 1956</name>
    <dbReference type="NCBI Taxonomy" id="1299331"/>
    <lineage>
        <taxon>Bacteria</taxon>
        <taxon>Bacillati</taxon>
        <taxon>Actinomycetota</taxon>
        <taxon>Actinomycetes</taxon>
        <taxon>Mycobacteriales</taxon>
        <taxon>Mycobacteriaceae</taxon>
        <taxon>Mycobacterium</taxon>
        <taxon>Mycobacterium avium complex (MAC)</taxon>
    </lineage>
</organism>
<protein>
    <submittedName>
        <fullName evidence="1">Uncharacterized protein</fullName>
    </submittedName>
</protein>